<dbReference type="EMBL" id="WMJX01000008">
    <property type="protein sequence ID" value="MTG97612.1"/>
    <property type="molecule type" value="Genomic_DNA"/>
</dbReference>
<accession>A0A6I3LN61</accession>
<dbReference type="Proteomes" id="UP000438760">
    <property type="component" value="Unassembled WGS sequence"/>
</dbReference>
<protein>
    <submittedName>
        <fullName evidence="1">DUF4920 domain-containing protein</fullName>
    </submittedName>
</protein>
<dbReference type="Pfam" id="PF16267">
    <property type="entry name" value="DUF4920"/>
    <property type="match status" value="1"/>
</dbReference>
<dbReference type="InterPro" id="IPR032577">
    <property type="entry name" value="DUF4920"/>
</dbReference>
<comment type="caution">
    <text evidence="1">The sequence shown here is derived from an EMBL/GenBank/DDBJ whole genome shotgun (WGS) entry which is preliminary data.</text>
</comment>
<proteinExistence type="predicted"/>
<sequence length="174" mass="19940">MKKVFFLLITTTMVFTGCKKGSDMTANKVIYNQNDYEFFGEKFELLDQIKDKEYVTKLYQELREGDTLKVAFSSNIQQVCQKKGCWMSLELLDDKNSFVKFKNYGFFAPMNASGHNAIVNGKAFVSIIEIDELKHYAKDAGKSEQEIAEIIEPKVIYSFLAEGIAIEKQQQIVQ</sequence>
<dbReference type="OrthoDB" id="129527at2"/>
<name>A0A6I3LN61_9FLAO</name>
<dbReference type="RefSeq" id="WP_155091657.1">
    <property type="nucleotide sequence ID" value="NZ_WMJX01000008.1"/>
</dbReference>
<organism evidence="1 2">
    <name type="scientific">Myroides albus</name>
    <dbReference type="NCBI Taxonomy" id="2562892"/>
    <lineage>
        <taxon>Bacteria</taxon>
        <taxon>Pseudomonadati</taxon>
        <taxon>Bacteroidota</taxon>
        <taxon>Flavobacteriia</taxon>
        <taxon>Flavobacteriales</taxon>
        <taxon>Flavobacteriaceae</taxon>
        <taxon>Myroides</taxon>
    </lineage>
</organism>
<evidence type="ECO:0000313" key="1">
    <source>
        <dbReference type="EMBL" id="MTG97612.1"/>
    </source>
</evidence>
<evidence type="ECO:0000313" key="2">
    <source>
        <dbReference type="Proteomes" id="UP000438760"/>
    </source>
</evidence>
<reference evidence="1 2" key="1">
    <citation type="submission" date="2019-11" db="EMBL/GenBank/DDBJ databases">
        <title>Genome of Strain BIT-d1.</title>
        <authorList>
            <person name="Yang Y."/>
        </authorList>
    </citation>
    <scope>NUCLEOTIDE SEQUENCE [LARGE SCALE GENOMIC DNA]</scope>
    <source>
        <strain evidence="1 2">BIT-d1</strain>
    </source>
</reference>
<gene>
    <name evidence="1" type="ORF">GJV76_05590</name>
</gene>
<dbReference type="PROSITE" id="PS51257">
    <property type="entry name" value="PROKAR_LIPOPROTEIN"/>
    <property type="match status" value="1"/>
</dbReference>
<keyword evidence="2" id="KW-1185">Reference proteome</keyword>
<dbReference type="AlphaFoldDB" id="A0A6I3LN61"/>